<dbReference type="InterPro" id="IPR035093">
    <property type="entry name" value="RelE/ParE_toxin_dom_sf"/>
</dbReference>
<accession>A0ABZ3C2M2</accession>
<dbReference type="InterPro" id="IPR009241">
    <property type="entry name" value="HigB-like"/>
</dbReference>
<reference evidence="1 2" key="1">
    <citation type="journal article" date="2023" name="Environ Microbiome">
        <title>A coral-associated actinobacterium mitigates coral bleaching under heat stress.</title>
        <authorList>
            <person name="Li J."/>
            <person name="Zou Y."/>
            <person name="Li Q."/>
            <person name="Zhang J."/>
            <person name="Bourne D.G."/>
            <person name="Lyu Y."/>
            <person name="Liu C."/>
            <person name="Zhang S."/>
        </authorList>
    </citation>
    <scope>NUCLEOTIDE SEQUENCE [LARGE SCALE GENOMIC DNA]</scope>
    <source>
        <strain evidence="1 2">SCSIO 13291</strain>
    </source>
</reference>
<dbReference type="NCBIfam" id="TIGR02683">
    <property type="entry name" value="upstrm_HI1419"/>
    <property type="match status" value="1"/>
</dbReference>
<evidence type="ECO:0000313" key="1">
    <source>
        <dbReference type="EMBL" id="WZW97053.1"/>
    </source>
</evidence>
<name>A0ABZ3C2M2_9ACTN</name>
<dbReference type="Pfam" id="PF05973">
    <property type="entry name" value="Gp49"/>
    <property type="match status" value="1"/>
</dbReference>
<dbReference type="SUPFAM" id="SSF143011">
    <property type="entry name" value="RelE-like"/>
    <property type="match status" value="1"/>
</dbReference>
<dbReference type="PANTHER" id="PTHR41791:SF1">
    <property type="entry name" value="SSL7039 PROTEIN"/>
    <property type="match status" value="1"/>
</dbReference>
<dbReference type="Proteomes" id="UP001434337">
    <property type="component" value="Chromosome"/>
</dbReference>
<proteinExistence type="predicted"/>
<dbReference type="RefSeq" id="WP_342371627.1">
    <property type="nucleotide sequence ID" value="NZ_CP115965.1"/>
</dbReference>
<dbReference type="PIRSF" id="PIRSF028744">
    <property type="entry name" value="Addict_mod_HI1419"/>
    <property type="match status" value="1"/>
</dbReference>
<protein>
    <submittedName>
        <fullName evidence="1">Type II toxin-antitoxin system RelE/ParE family toxin</fullName>
    </submittedName>
</protein>
<evidence type="ECO:0000313" key="2">
    <source>
        <dbReference type="Proteomes" id="UP001434337"/>
    </source>
</evidence>
<dbReference type="PANTHER" id="PTHR41791">
    <property type="entry name" value="SSL7039 PROTEIN"/>
    <property type="match status" value="1"/>
</dbReference>
<keyword evidence="2" id="KW-1185">Reference proteome</keyword>
<sequence>MVEVYSTDDFDRWLRKLKDREGRLRILSRIDRLAHGNPGDVKGVGRGVWELRLTYGPGYRVYYAQRGNRVVLLLCGGDKSTQPNDIATAQRLATEWHTKEEGS</sequence>
<dbReference type="EMBL" id="CP115965">
    <property type="protein sequence ID" value="WZW97053.1"/>
    <property type="molecule type" value="Genomic_DNA"/>
</dbReference>
<gene>
    <name evidence="1" type="ORF">PCC79_08945</name>
</gene>
<dbReference type="InterPro" id="IPR014056">
    <property type="entry name" value="TypeIITA-like_toxin_pred"/>
</dbReference>
<organism evidence="1 2">
    <name type="scientific">Propioniciclava soli</name>
    <dbReference type="NCBI Taxonomy" id="2775081"/>
    <lineage>
        <taxon>Bacteria</taxon>
        <taxon>Bacillati</taxon>
        <taxon>Actinomycetota</taxon>
        <taxon>Actinomycetes</taxon>
        <taxon>Propionibacteriales</taxon>
        <taxon>Propionibacteriaceae</taxon>
        <taxon>Propioniciclava</taxon>
    </lineage>
</organism>